<dbReference type="AlphaFoldDB" id="A0A0D7X5N8"/>
<proteinExistence type="predicted"/>
<comment type="caution">
    <text evidence="1">The sequence shown here is derived from an EMBL/GenBank/DDBJ whole genome shotgun (WGS) entry which is preliminary data.</text>
</comment>
<reference evidence="1 2" key="1">
    <citation type="submission" date="2014-11" db="EMBL/GenBank/DDBJ databases">
        <title>Draft Genome Sequences of Paenibacillus polymyxa NRRL B-30509 and Paenibacillus terrae NRRL B-30644, Strains from a Poultry Environment that Produce Tridecaptin A and Paenicidins.</title>
        <authorList>
            <person name="van Belkum M.J."/>
            <person name="Lohans C.T."/>
            <person name="Vederas J.C."/>
        </authorList>
    </citation>
    <scope>NUCLEOTIDE SEQUENCE [LARGE SCALE GENOMIC DNA]</scope>
    <source>
        <strain evidence="1 2">NRRL B-30644</strain>
    </source>
</reference>
<keyword evidence="2" id="KW-1185">Reference proteome</keyword>
<dbReference type="EMBL" id="JTHP01000006">
    <property type="protein sequence ID" value="KJD46705.1"/>
    <property type="molecule type" value="Genomic_DNA"/>
</dbReference>
<dbReference type="OrthoDB" id="1375221at2"/>
<evidence type="ECO:0000313" key="2">
    <source>
        <dbReference type="Proteomes" id="UP000032534"/>
    </source>
</evidence>
<sequence>MNINDKLFEHQVNRNLKGIELEKEGEIEEAILLYEANVSECFEGNLPYDRLRIIYNRLKRYEDLIRVLEQAVYVFDTKVNKIRSDRLPKLDKFNDQLEKAKRKCN</sequence>
<gene>
    <name evidence="1" type="ORF">QD47_05485</name>
</gene>
<dbReference type="PATRIC" id="fig|159743.3.peg.1182"/>
<evidence type="ECO:0000313" key="1">
    <source>
        <dbReference type="EMBL" id="KJD46705.1"/>
    </source>
</evidence>
<protein>
    <recommendedName>
        <fullName evidence="3">Tetratricopeptide repeat protein</fullName>
    </recommendedName>
</protein>
<accession>A0A0D7X5N8</accession>
<name>A0A0D7X5N8_9BACL</name>
<evidence type="ECO:0008006" key="3">
    <source>
        <dbReference type="Google" id="ProtNLM"/>
    </source>
</evidence>
<organism evidence="1 2">
    <name type="scientific">Paenibacillus terrae</name>
    <dbReference type="NCBI Taxonomy" id="159743"/>
    <lineage>
        <taxon>Bacteria</taxon>
        <taxon>Bacillati</taxon>
        <taxon>Bacillota</taxon>
        <taxon>Bacilli</taxon>
        <taxon>Bacillales</taxon>
        <taxon>Paenibacillaceae</taxon>
        <taxon>Paenibacillus</taxon>
    </lineage>
</organism>
<dbReference type="RefSeq" id="WP_044645160.1">
    <property type="nucleotide sequence ID" value="NZ_JTHP01000006.1"/>
</dbReference>
<dbReference type="Proteomes" id="UP000032534">
    <property type="component" value="Unassembled WGS sequence"/>
</dbReference>